<accession>A0A1B0B568</accession>
<dbReference type="STRING" id="67801.A0A1B0B568"/>
<dbReference type="EMBL" id="JXJN01008626">
    <property type="status" value="NOT_ANNOTATED_CDS"/>
    <property type="molecule type" value="Genomic_DNA"/>
</dbReference>
<dbReference type="PANTHER" id="PTHR39069">
    <property type="entry name" value="ECDYSONE-INDUCIBLE GENE E1, ISOFORM A"/>
    <property type="match status" value="1"/>
</dbReference>
<dbReference type="InterPro" id="IPR006149">
    <property type="entry name" value="EB_dom"/>
</dbReference>
<evidence type="ECO:0000259" key="2">
    <source>
        <dbReference type="Pfam" id="PF01683"/>
    </source>
</evidence>
<reference evidence="3" key="2">
    <citation type="submission" date="2020-05" db="UniProtKB">
        <authorList>
            <consortium name="EnsemblMetazoa"/>
        </authorList>
    </citation>
    <scope>IDENTIFICATION</scope>
    <source>
        <strain evidence="3">IAEA</strain>
    </source>
</reference>
<dbReference type="Proteomes" id="UP000092460">
    <property type="component" value="Unassembled WGS sequence"/>
</dbReference>
<dbReference type="PANTHER" id="PTHR39069:SF1">
    <property type="entry name" value="ECDYSONE-INDUCIBLE GENE E1, ISOFORM A"/>
    <property type="match status" value="1"/>
</dbReference>
<organism evidence="3 4">
    <name type="scientific">Glossina palpalis gambiensis</name>
    <dbReference type="NCBI Taxonomy" id="67801"/>
    <lineage>
        <taxon>Eukaryota</taxon>
        <taxon>Metazoa</taxon>
        <taxon>Ecdysozoa</taxon>
        <taxon>Arthropoda</taxon>
        <taxon>Hexapoda</taxon>
        <taxon>Insecta</taxon>
        <taxon>Pterygota</taxon>
        <taxon>Neoptera</taxon>
        <taxon>Endopterygota</taxon>
        <taxon>Diptera</taxon>
        <taxon>Brachycera</taxon>
        <taxon>Muscomorpha</taxon>
        <taxon>Hippoboscoidea</taxon>
        <taxon>Glossinidae</taxon>
        <taxon>Glossina</taxon>
    </lineage>
</organism>
<dbReference type="AlphaFoldDB" id="A0A1B0B568"/>
<feature type="chain" id="PRO_5008404502" description="EB domain-containing protein" evidence="1">
    <location>
        <begin position="18"/>
        <end position="113"/>
    </location>
</feature>
<dbReference type="Pfam" id="PF01683">
    <property type="entry name" value="EB"/>
    <property type="match status" value="1"/>
</dbReference>
<feature type="domain" description="EB" evidence="2">
    <location>
        <begin position="53"/>
        <end position="106"/>
    </location>
</feature>
<evidence type="ECO:0000313" key="3">
    <source>
        <dbReference type="EnsemblMetazoa" id="GPPI019281-PA"/>
    </source>
</evidence>
<proteinExistence type="predicted"/>
<reference evidence="4" key="1">
    <citation type="submission" date="2015-01" db="EMBL/GenBank/DDBJ databases">
        <authorList>
            <person name="Aksoy S."/>
            <person name="Warren W."/>
            <person name="Wilson R.K."/>
        </authorList>
    </citation>
    <scope>NUCLEOTIDE SEQUENCE [LARGE SCALE GENOMIC DNA]</scope>
    <source>
        <strain evidence="4">IAEA</strain>
    </source>
</reference>
<name>A0A1B0B568_9MUSC</name>
<evidence type="ECO:0000313" key="4">
    <source>
        <dbReference type="Proteomes" id="UP000092460"/>
    </source>
</evidence>
<feature type="signal peptide" evidence="1">
    <location>
        <begin position="1"/>
        <end position="17"/>
    </location>
</feature>
<dbReference type="VEuPathDB" id="VectorBase:GPPI019281"/>
<evidence type="ECO:0000256" key="1">
    <source>
        <dbReference type="SAM" id="SignalP"/>
    </source>
</evidence>
<dbReference type="EnsemblMetazoa" id="GPPI019281-RA">
    <property type="protein sequence ID" value="GPPI019281-PA"/>
    <property type="gene ID" value="GPPI019281"/>
</dbReference>
<keyword evidence="1" id="KW-0732">Signal</keyword>
<keyword evidence="4" id="KW-1185">Reference proteome</keyword>
<sequence>MAEVKILLITTLHAINALGTTTLGSKCQHDMDCTDFIKGSTCSAQGYCECAPYFVQYNNTQCLSSQLLGGDCTLNEQCFMKVANSSCLDGACRCVEGFLQFRKHTCLGRKYLI</sequence>
<protein>
    <recommendedName>
        <fullName evidence="2">EB domain-containing protein</fullName>
    </recommendedName>
</protein>